<comment type="similarity">
    <text evidence="5">Belongs to the methyl-accepting chemotaxis (MCP) protein family.</text>
</comment>
<sequence>MNRWTVKVKLSMSIAMIIISFLILTSFLLSRLTATTSELQNLYERDYQSASIIGQVDGLLTRVDINILRMIAIGDPASIAGWKKQNTENFDEVNALLNKLKPTIDTTMTSSFNGLISSYELMRKGMEHQVQAVESGDIKKASEINRNEVKAYADKTFGALSTLKKHQDAVAENKVVAQKRKDFRTLIISLLAAGAVTLISVALGTLILRSLLRQLGGEPLAAAQEVRLMAGGDLSHPILVEQHDRVSLLAQLKDMQSSLSALVTNVRSNAESLATASTQISQGNQDLSQRTEEQASSLQQTSATMEQLGSTVSNNAENAHQASQLASGASTLAAEGELMVGRVISTMRVINDSSKKISEIINVIDGIAFQTNILALNAAVEAARAGEQGRGFAVVAAEVRSLAQRSANAAKEISTLITNSVGQVEQGCLLVDETGVTMTRIMEAIKQVKYIVSEISAASLEQSSGVKQVGQAITQIDMVTQQNAALVEESAAATENLKEQAEQLVQAVAVFQVTATAV</sequence>
<dbReference type="GO" id="GO:0004888">
    <property type="term" value="F:transmembrane signaling receptor activity"/>
    <property type="evidence" value="ECO:0007669"/>
    <property type="project" value="InterPro"/>
</dbReference>
<evidence type="ECO:0000259" key="9">
    <source>
        <dbReference type="PROSITE" id="PS50111"/>
    </source>
</evidence>
<evidence type="ECO:0000256" key="8">
    <source>
        <dbReference type="SAM" id="Phobius"/>
    </source>
</evidence>
<evidence type="ECO:0000256" key="1">
    <source>
        <dbReference type="ARBA" id="ARBA00004370"/>
    </source>
</evidence>
<evidence type="ECO:0000313" key="10">
    <source>
        <dbReference type="EMBL" id="CCO95754.1"/>
    </source>
</evidence>
<evidence type="ECO:0000256" key="6">
    <source>
        <dbReference type="PROSITE-ProRule" id="PRU00284"/>
    </source>
</evidence>
<evidence type="ECO:0000256" key="7">
    <source>
        <dbReference type="SAM" id="MobiDB-lite"/>
    </source>
</evidence>
<gene>
    <name evidence="10" type="ORF">BN437_pEA290010</name>
</gene>
<dbReference type="InterPro" id="IPR051310">
    <property type="entry name" value="MCP_chemotaxis"/>
</dbReference>
<feature type="region of interest" description="Disordered" evidence="7">
    <location>
        <begin position="275"/>
        <end position="305"/>
    </location>
</feature>
<geneLocation type="plasmid" evidence="10 11">
    <name>pEA29</name>
</geneLocation>
<dbReference type="CDD" id="cd11386">
    <property type="entry name" value="MCP_signal"/>
    <property type="match status" value="1"/>
</dbReference>
<evidence type="ECO:0000313" key="11">
    <source>
        <dbReference type="Proteomes" id="UP000013111"/>
    </source>
</evidence>
<keyword evidence="8" id="KW-0812">Transmembrane</keyword>
<keyword evidence="8" id="KW-1133">Transmembrane helix</keyword>
<dbReference type="GO" id="GO:0005886">
    <property type="term" value="C:plasma membrane"/>
    <property type="evidence" value="ECO:0007669"/>
    <property type="project" value="TreeGrafter"/>
</dbReference>
<dbReference type="RefSeq" id="WP_009351645.1">
    <property type="nucleotide sequence ID" value="NC_020918.1"/>
</dbReference>
<accession>A0A831A2B1</accession>
<dbReference type="SUPFAM" id="SSF58104">
    <property type="entry name" value="Methyl-accepting chemotaxis protein (MCP) signaling domain"/>
    <property type="match status" value="1"/>
</dbReference>
<reference evidence="10 11" key="2">
    <citation type="submission" date="2013-04" db="EMBL/GenBank/DDBJ databases">
        <title>Comparative genomics of 12 strains of Erwinia amylovora identifies a pan-genome with a large conserved core and provides insights into host specificity.</title>
        <authorList>
            <person name="Mann R.A."/>
            <person name="Smits T.H.M."/>
            <person name="Buehlmann A."/>
            <person name="Blom J."/>
            <person name="Goesmann A."/>
            <person name="Frey J.E."/>
            <person name="Plummer K.M."/>
            <person name="Beer S.V."/>
            <person name="Luck J."/>
            <person name="Duffy B."/>
            <person name="Rodoni B."/>
        </authorList>
    </citation>
    <scope>NUCLEOTIDE SEQUENCE [LARGE SCALE GENOMIC DNA]</scope>
    <source>
        <strain evidence="11">CFBP 1232</strain>
        <plasmid evidence="10 11">pEA29</plasmid>
    </source>
</reference>
<dbReference type="GO" id="GO:0006935">
    <property type="term" value="P:chemotaxis"/>
    <property type="evidence" value="ECO:0007669"/>
    <property type="project" value="UniProtKB-KW"/>
</dbReference>
<dbReference type="GeneID" id="97162782"/>
<dbReference type="PANTHER" id="PTHR43531">
    <property type="entry name" value="PROTEIN ICFG"/>
    <property type="match status" value="1"/>
</dbReference>
<name>A0A831A2B1_ERWAM</name>
<feature type="domain" description="Methyl-accepting transducer" evidence="9">
    <location>
        <begin position="269"/>
        <end position="498"/>
    </location>
</feature>
<evidence type="ECO:0000256" key="4">
    <source>
        <dbReference type="ARBA" id="ARBA00023224"/>
    </source>
</evidence>
<dbReference type="AlphaFoldDB" id="A0A831A2B1"/>
<proteinExistence type="inferred from homology"/>
<keyword evidence="2" id="KW-0488">Methylation</keyword>
<dbReference type="Pfam" id="PF00015">
    <property type="entry name" value="MCPsignal"/>
    <property type="match status" value="1"/>
</dbReference>
<dbReference type="Gene3D" id="1.10.287.950">
    <property type="entry name" value="Methyl-accepting chemotaxis protein"/>
    <property type="match status" value="1"/>
</dbReference>
<dbReference type="InterPro" id="IPR004089">
    <property type="entry name" value="MCPsignal_dom"/>
</dbReference>
<keyword evidence="8" id="KW-0472">Membrane</keyword>
<dbReference type="InterPro" id="IPR004090">
    <property type="entry name" value="Chemotax_Me-accpt_rcpt"/>
</dbReference>
<keyword evidence="3" id="KW-0145">Chemotaxis</keyword>
<dbReference type="PANTHER" id="PTHR43531:SF14">
    <property type="entry name" value="METHYL-ACCEPTING CHEMOTAXIS PROTEIN I-RELATED"/>
    <property type="match status" value="1"/>
</dbReference>
<evidence type="ECO:0000256" key="3">
    <source>
        <dbReference type="ARBA" id="ARBA00022500"/>
    </source>
</evidence>
<dbReference type="GO" id="GO:0007165">
    <property type="term" value="P:signal transduction"/>
    <property type="evidence" value="ECO:0007669"/>
    <property type="project" value="UniProtKB-KW"/>
</dbReference>
<feature type="transmembrane region" description="Helical" evidence="8">
    <location>
        <begin position="186"/>
        <end position="208"/>
    </location>
</feature>
<dbReference type="PRINTS" id="PR00260">
    <property type="entry name" value="CHEMTRNSDUCR"/>
</dbReference>
<comment type="subcellular location">
    <subcellularLocation>
        <location evidence="1">Membrane</location>
    </subcellularLocation>
</comment>
<dbReference type="FunFam" id="1.10.287.950:FF:000001">
    <property type="entry name" value="Methyl-accepting chemotaxis sensory transducer"/>
    <property type="match status" value="1"/>
</dbReference>
<dbReference type="InterPro" id="IPR024478">
    <property type="entry name" value="HlyB_4HB_MCP"/>
</dbReference>
<dbReference type="PROSITE" id="PS50111">
    <property type="entry name" value="CHEMOTAXIS_TRANSDUC_2"/>
    <property type="match status" value="1"/>
</dbReference>
<dbReference type="EMBL" id="HF560650">
    <property type="protein sequence ID" value="CCO95754.1"/>
    <property type="molecule type" value="Genomic_DNA"/>
</dbReference>
<keyword evidence="10" id="KW-0614">Plasmid</keyword>
<evidence type="ECO:0000256" key="5">
    <source>
        <dbReference type="ARBA" id="ARBA00029447"/>
    </source>
</evidence>
<dbReference type="Proteomes" id="UP000013111">
    <property type="component" value="Plasmid pEA29"/>
</dbReference>
<keyword evidence="4 6" id="KW-0807">Transducer</keyword>
<protein>
    <submittedName>
        <fullName evidence="10">Methyl-accepting chemotaxis serine transducer</fullName>
    </submittedName>
</protein>
<dbReference type="Pfam" id="PF12729">
    <property type="entry name" value="4HB_MCP_1"/>
    <property type="match status" value="1"/>
</dbReference>
<organism evidence="10 11">
    <name type="scientific">Erwinia amylovora NBRC 12687 = CFBP 1232</name>
    <dbReference type="NCBI Taxonomy" id="1219359"/>
    <lineage>
        <taxon>Bacteria</taxon>
        <taxon>Pseudomonadati</taxon>
        <taxon>Pseudomonadota</taxon>
        <taxon>Gammaproteobacteria</taxon>
        <taxon>Enterobacterales</taxon>
        <taxon>Erwiniaceae</taxon>
        <taxon>Erwinia</taxon>
    </lineage>
</organism>
<reference evidence="10 11" key="1">
    <citation type="submission" date="2012-11" db="EMBL/GenBank/DDBJ databases">
        <authorList>
            <person name="Linke B."/>
        </authorList>
    </citation>
    <scope>NUCLEOTIDE SEQUENCE [LARGE SCALE GENOMIC DNA]</scope>
    <source>
        <strain evidence="11">CFBP 1232</strain>
        <plasmid evidence="10 11">pEA29</plasmid>
    </source>
</reference>
<evidence type="ECO:0000256" key="2">
    <source>
        <dbReference type="ARBA" id="ARBA00022481"/>
    </source>
</evidence>
<dbReference type="SMART" id="SM00283">
    <property type="entry name" value="MA"/>
    <property type="match status" value="1"/>
</dbReference>